<dbReference type="Proteomes" id="UP000216947">
    <property type="component" value="Unassembled WGS sequence"/>
</dbReference>
<proteinExistence type="predicted"/>
<dbReference type="AlphaFoldDB" id="A0A261RJM1"/>
<sequence length="122" mass="12897">MHKKSPPGPASGANPTWGWQQPDCRGQAALALFIDDLHRVLQAHAAQQMVATTPLAAAQEQVDALLANYIASGKAPDIFNGQTVTLKEGVDRDGVSHIVPIFSAHLKKALLAMLHRPGSSAS</sequence>
<organism evidence="2 3">
    <name type="scientific">Bordetella genomosp. 7</name>
    <dbReference type="NCBI Taxonomy" id="1416805"/>
    <lineage>
        <taxon>Bacteria</taxon>
        <taxon>Pseudomonadati</taxon>
        <taxon>Pseudomonadota</taxon>
        <taxon>Betaproteobacteria</taxon>
        <taxon>Burkholderiales</taxon>
        <taxon>Alcaligenaceae</taxon>
        <taxon>Bordetella</taxon>
    </lineage>
</organism>
<evidence type="ECO:0000256" key="1">
    <source>
        <dbReference type="SAM" id="MobiDB-lite"/>
    </source>
</evidence>
<gene>
    <name evidence="2" type="ORF">CAL19_06410</name>
</gene>
<protein>
    <submittedName>
        <fullName evidence="2">Uncharacterized protein</fullName>
    </submittedName>
</protein>
<keyword evidence="3" id="KW-1185">Reference proteome</keyword>
<dbReference type="OrthoDB" id="8686335at2"/>
<evidence type="ECO:0000313" key="2">
    <source>
        <dbReference type="EMBL" id="OZI25101.1"/>
    </source>
</evidence>
<reference evidence="3" key="1">
    <citation type="submission" date="2017-05" db="EMBL/GenBank/DDBJ databases">
        <title>Complete and WGS of Bordetella genogroups.</title>
        <authorList>
            <person name="Spilker T."/>
            <person name="Lipuma J."/>
        </authorList>
    </citation>
    <scope>NUCLEOTIDE SEQUENCE [LARGE SCALE GENOMIC DNA]</scope>
    <source>
        <strain evidence="3">AU18089</strain>
    </source>
</reference>
<name>A0A261RJM1_9BORD</name>
<comment type="caution">
    <text evidence="2">The sequence shown here is derived from an EMBL/GenBank/DDBJ whole genome shotgun (WGS) entry which is preliminary data.</text>
</comment>
<dbReference type="EMBL" id="NEVK01000003">
    <property type="protein sequence ID" value="OZI25101.1"/>
    <property type="molecule type" value="Genomic_DNA"/>
</dbReference>
<dbReference type="RefSeq" id="WP_026638295.1">
    <property type="nucleotide sequence ID" value="NZ_NEVI01000015.1"/>
</dbReference>
<feature type="region of interest" description="Disordered" evidence="1">
    <location>
        <begin position="1"/>
        <end position="20"/>
    </location>
</feature>
<evidence type="ECO:0000313" key="3">
    <source>
        <dbReference type="Proteomes" id="UP000216947"/>
    </source>
</evidence>
<accession>A0A261RJM1</accession>